<dbReference type="EMBL" id="JAVYJV010000021">
    <property type="protein sequence ID" value="KAK4343043.1"/>
    <property type="molecule type" value="Genomic_DNA"/>
</dbReference>
<keyword evidence="2" id="KW-1185">Reference proteome</keyword>
<evidence type="ECO:0000313" key="2">
    <source>
        <dbReference type="Proteomes" id="UP001291623"/>
    </source>
</evidence>
<name>A0AAE1USH3_9SOLA</name>
<protein>
    <submittedName>
        <fullName evidence="1">Uncharacterized protein</fullName>
    </submittedName>
</protein>
<comment type="caution">
    <text evidence="1">The sequence shown here is derived from an EMBL/GenBank/DDBJ whole genome shotgun (WGS) entry which is preliminary data.</text>
</comment>
<dbReference type="AlphaFoldDB" id="A0AAE1USH3"/>
<proteinExistence type="predicted"/>
<accession>A0AAE1USH3</accession>
<gene>
    <name evidence="1" type="ORF">RND71_038859</name>
</gene>
<evidence type="ECO:0000313" key="1">
    <source>
        <dbReference type="EMBL" id="KAK4343043.1"/>
    </source>
</evidence>
<reference evidence="1" key="1">
    <citation type="submission" date="2023-12" db="EMBL/GenBank/DDBJ databases">
        <title>Genome assembly of Anisodus tanguticus.</title>
        <authorList>
            <person name="Wang Y.-J."/>
        </authorList>
    </citation>
    <scope>NUCLEOTIDE SEQUENCE</scope>
    <source>
        <strain evidence="1">KB-2021</strain>
        <tissue evidence="1">Leaf</tissue>
    </source>
</reference>
<sequence>MELVNEKLLSNDLAILGRQGLPQLFKDMIWPLNPMLEPPYETSSMSGYTWRNECPRATGWDDLYVPGTHEGLLNSVVFYSPSE</sequence>
<organism evidence="1 2">
    <name type="scientific">Anisodus tanguticus</name>
    <dbReference type="NCBI Taxonomy" id="243964"/>
    <lineage>
        <taxon>Eukaryota</taxon>
        <taxon>Viridiplantae</taxon>
        <taxon>Streptophyta</taxon>
        <taxon>Embryophyta</taxon>
        <taxon>Tracheophyta</taxon>
        <taxon>Spermatophyta</taxon>
        <taxon>Magnoliopsida</taxon>
        <taxon>eudicotyledons</taxon>
        <taxon>Gunneridae</taxon>
        <taxon>Pentapetalae</taxon>
        <taxon>asterids</taxon>
        <taxon>lamiids</taxon>
        <taxon>Solanales</taxon>
        <taxon>Solanaceae</taxon>
        <taxon>Solanoideae</taxon>
        <taxon>Hyoscyameae</taxon>
        <taxon>Anisodus</taxon>
    </lineage>
</organism>
<dbReference type="Proteomes" id="UP001291623">
    <property type="component" value="Unassembled WGS sequence"/>
</dbReference>